<organism evidence="2 3">
    <name type="scientific">Noviherbaspirillum suwonense</name>
    <dbReference type="NCBI Taxonomy" id="1224511"/>
    <lineage>
        <taxon>Bacteria</taxon>
        <taxon>Pseudomonadati</taxon>
        <taxon>Pseudomonadota</taxon>
        <taxon>Betaproteobacteria</taxon>
        <taxon>Burkholderiales</taxon>
        <taxon>Oxalobacteraceae</taxon>
        <taxon>Noviherbaspirillum</taxon>
    </lineage>
</organism>
<keyword evidence="3" id="KW-1185">Reference proteome</keyword>
<dbReference type="Proteomes" id="UP001158049">
    <property type="component" value="Unassembled WGS sequence"/>
</dbReference>
<dbReference type="Gene3D" id="3.30.420.40">
    <property type="match status" value="1"/>
</dbReference>
<gene>
    <name evidence="2" type="ORF">SAMN06295970_10849</name>
</gene>
<accession>A0ABY1Q8W3</accession>
<evidence type="ECO:0000256" key="1">
    <source>
        <dbReference type="SAM" id="SignalP"/>
    </source>
</evidence>
<dbReference type="PANTHER" id="PTHR30005:SF0">
    <property type="entry name" value="RETROGRADE REGULATION PROTEIN 2"/>
    <property type="match status" value="1"/>
</dbReference>
<comment type="caution">
    <text evidence="2">The sequence shown here is derived from an EMBL/GenBank/DDBJ whole genome shotgun (WGS) entry which is preliminary data.</text>
</comment>
<keyword evidence="1" id="KW-0732">Signal</keyword>
<evidence type="ECO:0000313" key="3">
    <source>
        <dbReference type="Proteomes" id="UP001158049"/>
    </source>
</evidence>
<feature type="chain" id="PRO_5047232422" evidence="1">
    <location>
        <begin position="32"/>
        <end position="378"/>
    </location>
</feature>
<proteinExistence type="predicted"/>
<reference evidence="2 3" key="1">
    <citation type="submission" date="2017-05" db="EMBL/GenBank/DDBJ databases">
        <authorList>
            <person name="Varghese N."/>
            <person name="Submissions S."/>
        </authorList>
    </citation>
    <scope>NUCLEOTIDE SEQUENCE [LARGE SCALE GENOMIC DNA]</scope>
    <source>
        <strain evidence="2 3">DSM 26001</strain>
    </source>
</reference>
<dbReference type="EMBL" id="FXUL01000008">
    <property type="protein sequence ID" value="SMP62158.1"/>
    <property type="molecule type" value="Genomic_DNA"/>
</dbReference>
<name>A0ABY1Q8W3_9BURK</name>
<feature type="signal peptide" evidence="1">
    <location>
        <begin position="1"/>
        <end position="31"/>
    </location>
</feature>
<dbReference type="Gene3D" id="3.30.420.150">
    <property type="entry name" value="Exopolyphosphatase. Domain 2"/>
    <property type="match status" value="1"/>
</dbReference>
<protein>
    <submittedName>
        <fullName evidence="2">Ppx/GppA phosphatase family protein</fullName>
    </submittedName>
</protein>
<evidence type="ECO:0000313" key="2">
    <source>
        <dbReference type="EMBL" id="SMP62158.1"/>
    </source>
</evidence>
<dbReference type="RefSeq" id="WP_283442554.1">
    <property type="nucleotide sequence ID" value="NZ_FXUL01000008.1"/>
</dbReference>
<dbReference type="PANTHER" id="PTHR30005">
    <property type="entry name" value="EXOPOLYPHOSPHATASE"/>
    <property type="match status" value="1"/>
</dbReference>
<dbReference type="InterPro" id="IPR050273">
    <property type="entry name" value="GppA/Ppx_hydrolase"/>
</dbReference>
<sequence>MPDFKPARRLRPLPSLLPLIACALAAGLAHAEAPCRVAYDIGSSGIRAGASNSAMTTRAGIDYLAALREHGSLETSIAPTIAALDEPFRKRLFDTRCARAGGGFSAWRLALQQDVGKLMPALTAIRAATGVAVIVVPQNVEGAYGYRGARRLLGNRLATSHVLDIGGGSLQIAGERSTFGDAIGQKLWHQQVCQALGRPGGLPCGLSPMTNNELAAVRALLATRLASVRASLGGPVTLTAISRPVTHGVAPAVERLLGKPAGQGRLSQAELGSAIAQLAGMTLADTATRLGIAPAYAAYLLSDMLLVDGLMTASGVSDLQVAEVDLTNIPGLLSDDTAYRWADNYGCYLARLAKDGLAAYASDTASCYGRTPAGPQPR</sequence>